<protein>
    <submittedName>
        <fullName evidence="1">Uncharacterized protein</fullName>
    </submittedName>
</protein>
<reference evidence="1 2" key="1">
    <citation type="submission" date="2019-03" db="EMBL/GenBank/DDBJ databases">
        <title>Freshwater and sediment microbial communities from various areas in North America, analyzing microbe dynamics in response to fracking.</title>
        <authorList>
            <person name="Lamendella R."/>
        </authorList>
    </citation>
    <scope>NUCLEOTIDE SEQUENCE [LARGE SCALE GENOMIC DNA]</scope>
    <source>
        <strain evidence="1 2">74A</strain>
    </source>
</reference>
<gene>
    <name evidence="1" type="ORF">EDC91_15113</name>
</gene>
<comment type="caution">
    <text evidence="1">The sequence shown here is derived from an EMBL/GenBank/DDBJ whole genome shotgun (WGS) entry which is preliminary data.</text>
</comment>
<dbReference type="EMBL" id="SLWF01000051">
    <property type="protein sequence ID" value="TCN76937.1"/>
    <property type="molecule type" value="Genomic_DNA"/>
</dbReference>
<organism evidence="1 2">
    <name type="scientific">Shewanella fodinae</name>
    <dbReference type="NCBI Taxonomy" id="552357"/>
    <lineage>
        <taxon>Bacteria</taxon>
        <taxon>Pseudomonadati</taxon>
        <taxon>Pseudomonadota</taxon>
        <taxon>Gammaproteobacteria</taxon>
        <taxon>Alteromonadales</taxon>
        <taxon>Shewanellaceae</taxon>
        <taxon>Shewanella</taxon>
    </lineage>
</organism>
<evidence type="ECO:0000313" key="2">
    <source>
        <dbReference type="Proteomes" id="UP000294832"/>
    </source>
</evidence>
<accession>A0A4R2F1S7</accession>
<dbReference type="AlphaFoldDB" id="A0A4R2F1S7"/>
<keyword evidence="2" id="KW-1185">Reference proteome</keyword>
<proteinExistence type="predicted"/>
<evidence type="ECO:0000313" key="1">
    <source>
        <dbReference type="EMBL" id="TCN76937.1"/>
    </source>
</evidence>
<dbReference type="Proteomes" id="UP000294832">
    <property type="component" value="Unassembled WGS sequence"/>
</dbReference>
<sequence>MGSTIAAFFVFCLAPNGVLRSRGAPDMSNDKQGDTV</sequence>
<name>A0A4R2F1S7_9GAMM</name>